<dbReference type="Proteomes" id="UP000186879">
    <property type="component" value="Chromosome"/>
</dbReference>
<dbReference type="AlphaFoldDB" id="A0A1L3Q230"/>
<keyword evidence="4" id="KW-1185">Reference proteome</keyword>
<keyword evidence="1" id="KW-0378">Hydrolase</keyword>
<dbReference type="Proteomes" id="UP000198669">
    <property type="component" value="Unassembled WGS sequence"/>
</dbReference>
<proteinExistence type="predicted"/>
<evidence type="ECO:0000313" key="6">
    <source>
        <dbReference type="Proteomes" id="UP000267921"/>
    </source>
</evidence>
<gene>
    <name evidence="1" type="ORF">BHR79_04665</name>
    <name evidence="2" type="ORF">EFE40_08840</name>
    <name evidence="3" type="ORF">SAMN04515625_1439</name>
</gene>
<protein>
    <submittedName>
        <fullName evidence="1 2">Hydrolase</fullName>
    </submittedName>
    <submittedName>
        <fullName evidence="3">L-ascorbate metabolism protein UlaG, beta-lactamase superfamily</fullName>
    </submittedName>
</protein>
<dbReference type="SUPFAM" id="SSF56281">
    <property type="entry name" value="Metallo-hydrolase/oxidoreductase"/>
    <property type="match status" value="1"/>
</dbReference>
<dbReference type="Gene3D" id="3.60.15.10">
    <property type="entry name" value="Ribonuclease Z/Hydroxyacylglutathione hydrolase-like"/>
    <property type="match status" value="1"/>
</dbReference>
<dbReference type="KEGG" id="mhaz:BHR79_04665"/>
<dbReference type="STRING" id="2177.BHR79_04665"/>
<reference evidence="3 5" key="2">
    <citation type="submission" date="2016-10" db="EMBL/GenBank/DDBJ databases">
        <authorList>
            <person name="de Groot N.N."/>
        </authorList>
    </citation>
    <scope>NUCLEOTIDE SEQUENCE [LARGE SCALE GENOMIC DNA]</scope>
    <source>
        <strain evidence="3 5">Z-7982</strain>
    </source>
</reference>
<reference evidence="1 4" key="1">
    <citation type="submission" date="2016-10" db="EMBL/GenBank/DDBJ databases">
        <title>Methanohalophilus halophilus.</title>
        <authorList>
            <person name="L'haridon S."/>
        </authorList>
    </citation>
    <scope>NUCLEOTIDE SEQUENCE [LARGE SCALE GENOMIC DNA]</scope>
    <source>
        <strain evidence="1 4">Z-7982</strain>
    </source>
</reference>
<sequence length="223" mass="24687">MKGIDIGKVHIDWLGHAGFRLQGDNLIVYIDPYDVGGYIDYEDQADVLLITHEHFDHCSPQDIQKVRKSTATTLIPTNCSLQFRGDARRIESGDVLRDELAIKGLNIEIVAAYNVDKPFHPPGEGVGYVVELEGLRIYHAGDTDLIDEMASIEADIVLLPIGGNYTMDEKQAAEAVSCIGPDYVIPMHYGSVEGTEADVNLFKKLVEKRSEAKVIILENNMDS</sequence>
<dbReference type="InterPro" id="IPR036866">
    <property type="entry name" value="RibonucZ/Hydroxyglut_hydro"/>
</dbReference>
<dbReference type="InterPro" id="IPR050114">
    <property type="entry name" value="UPF0173_UPF0282_UlaG_hydrolase"/>
</dbReference>
<name>A0A1L3Q230_9EURY</name>
<evidence type="ECO:0000313" key="1">
    <source>
        <dbReference type="EMBL" id="APH38851.1"/>
    </source>
</evidence>
<evidence type="ECO:0000313" key="5">
    <source>
        <dbReference type="Proteomes" id="UP000198669"/>
    </source>
</evidence>
<organism evidence="1 4">
    <name type="scientific">Methanohalophilus halophilus</name>
    <dbReference type="NCBI Taxonomy" id="2177"/>
    <lineage>
        <taxon>Archaea</taxon>
        <taxon>Methanobacteriati</taxon>
        <taxon>Methanobacteriota</taxon>
        <taxon>Stenosarchaea group</taxon>
        <taxon>Methanomicrobia</taxon>
        <taxon>Methanosarcinales</taxon>
        <taxon>Methanosarcinaceae</taxon>
        <taxon>Methanohalophilus</taxon>
    </lineage>
</organism>
<dbReference type="GeneID" id="30583031"/>
<dbReference type="RefSeq" id="WP_072561295.1">
    <property type="nucleotide sequence ID" value="NZ_CP017921.1"/>
</dbReference>
<dbReference type="OrthoDB" id="28313at2157"/>
<dbReference type="EMBL" id="CP017921">
    <property type="protein sequence ID" value="APH38851.1"/>
    <property type="molecule type" value="Genomic_DNA"/>
</dbReference>
<dbReference type="PANTHER" id="PTHR43546">
    <property type="entry name" value="UPF0173 METAL-DEPENDENT HYDROLASE MJ1163-RELATED"/>
    <property type="match status" value="1"/>
</dbReference>
<dbReference type="GO" id="GO:0016787">
    <property type="term" value="F:hydrolase activity"/>
    <property type="evidence" value="ECO:0007669"/>
    <property type="project" value="UniProtKB-KW"/>
</dbReference>
<evidence type="ECO:0000313" key="2">
    <source>
        <dbReference type="EMBL" id="RNI08046.1"/>
    </source>
</evidence>
<evidence type="ECO:0000313" key="4">
    <source>
        <dbReference type="Proteomes" id="UP000186879"/>
    </source>
</evidence>
<evidence type="ECO:0000313" key="3">
    <source>
        <dbReference type="EMBL" id="SDW69732.1"/>
    </source>
</evidence>
<reference evidence="2 6" key="3">
    <citation type="submission" date="2018-10" db="EMBL/GenBank/DDBJ databases">
        <title>Cultivation of a novel Methanohalophilus strain from Kebrit Deep of the Red Sea and a genomic comparison of members of the genus Methanohalophilus.</title>
        <authorList>
            <person name="Guan Y."/>
            <person name="Ngugi D.K."/>
            <person name="Stingl U."/>
        </authorList>
    </citation>
    <scope>NUCLEOTIDE SEQUENCE [LARGE SCALE GENOMIC DNA]</scope>
    <source>
        <strain evidence="2 6">DSM 3094</strain>
    </source>
</reference>
<accession>A0A1L3Q230</accession>
<dbReference type="EMBL" id="FNMU01000004">
    <property type="protein sequence ID" value="SDW69732.1"/>
    <property type="molecule type" value="Genomic_DNA"/>
</dbReference>
<dbReference type="EMBL" id="RJJG01000006">
    <property type="protein sequence ID" value="RNI08046.1"/>
    <property type="molecule type" value="Genomic_DNA"/>
</dbReference>
<dbReference type="PANTHER" id="PTHR43546:SF8">
    <property type="entry name" value="METALLO-BETA-LACTAMASE DOMAIN-CONTAINING PROTEIN"/>
    <property type="match status" value="1"/>
</dbReference>
<dbReference type="Proteomes" id="UP000267921">
    <property type="component" value="Unassembled WGS sequence"/>
</dbReference>
<dbReference type="Pfam" id="PF13483">
    <property type="entry name" value="Lactamase_B_3"/>
    <property type="match status" value="1"/>
</dbReference>